<feature type="non-terminal residue" evidence="1">
    <location>
        <position position="1"/>
    </location>
</feature>
<dbReference type="AlphaFoldDB" id="A0A0K2URT0"/>
<organism evidence="1">
    <name type="scientific">Lepeophtheirus salmonis</name>
    <name type="common">Salmon louse</name>
    <name type="synonym">Caligus salmonis</name>
    <dbReference type="NCBI Taxonomy" id="72036"/>
    <lineage>
        <taxon>Eukaryota</taxon>
        <taxon>Metazoa</taxon>
        <taxon>Ecdysozoa</taxon>
        <taxon>Arthropoda</taxon>
        <taxon>Crustacea</taxon>
        <taxon>Multicrustacea</taxon>
        <taxon>Hexanauplia</taxon>
        <taxon>Copepoda</taxon>
        <taxon>Siphonostomatoida</taxon>
        <taxon>Caligidae</taxon>
        <taxon>Lepeophtheirus</taxon>
    </lineage>
</organism>
<name>A0A0K2URT0_LEPSM</name>
<reference evidence="1" key="1">
    <citation type="submission" date="2014-05" db="EMBL/GenBank/DDBJ databases">
        <authorList>
            <person name="Chronopoulou M."/>
        </authorList>
    </citation>
    <scope>NUCLEOTIDE SEQUENCE</scope>
    <source>
        <tissue evidence="1">Whole organism</tissue>
    </source>
</reference>
<evidence type="ECO:0000313" key="1">
    <source>
        <dbReference type="EMBL" id="CDW40963.1"/>
    </source>
</evidence>
<dbReference type="EMBL" id="HACA01023602">
    <property type="protein sequence ID" value="CDW40963.1"/>
    <property type="molecule type" value="Transcribed_RNA"/>
</dbReference>
<proteinExistence type="predicted"/>
<sequence>FSCSLFPVQLYKYSQTPSLSIGKGGAYTNPISLQKYHDVICNDWSIERFHGPKQPSFITIQPPF</sequence>
<accession>A0A0K2URT0</accession>
<protein>
    <submittedName>
        <fullName evidence="1">Uncharacterized protein</fullName>
    </submittedName>
</protein>